<dbReference type="SMART" id="SM00034">
    <property type="entry name" value="CLECT"/>
    <property type="match status" value="1"/>
</dbReference>
<organism evidence="2 3">
    <name type="scientific">Littorina saxatilis</name>
    <dbReference type="NCBI Taxonomy" id="31220"/>
    <lineage>
        <taxon>Eukaryota</taxon>
        <taxon>Metazoa</taxon>
        <taxon>Spiralia</taxon>
        <taxon>Lophotrochozoa</taxon>
        <taxon>Mollusca</taxon>
        <taxon>Gastropoda</taxon>
        <taxon>Caenogastropoda</taxon>
        <taxon>Littorinimorpha</taxon>
        <taxon>Littorinoidea</taxon>
        <taxon>Littorinidae</taxon>
        <taxon>Littorina</taxon>
    </lineage>
</organism>
<dbReference type="Pfam" id="PF00059">
    <property type="entry name" value="Lectin_C"/>
    <property type="match status" value="1"/>
</dbReference>
<accession>A0AAN9FZR3</accession>
<dbReference type="InterPro" id="IPR016186">
    <property type="entry name" value="C-type_lectin-like/link_sf"/>
</dbReference>
<dbReference type="SUPFAM" id="SSF56436">
    <property type="entry name" value="C-type lectin-like"/>
    <property type="match status" value="1"/>
</dbReference>
<proteinExistence type="predicted"/>
<evidence type="ECO:0000259" key="1">
    <source>
        <dbReference type="PROSITE" id="PS50041"/>
    </source>
</evidence>
<gene>
    <name evidence="2" type="ORF">V1264_010016</name>
</gene>
<dbReference type="AlphaFoldDB" id="A0AAN9FZR3"/>
<dbReference type="InterPro" id="IPR001304">
    <property type="entry name" value="C-type_lectin-like"/>
</dbReference>
<evidence type="ECO:0000313" key="2">
    <source>
        <dbReference type="EMBL" id="KAK7090183.1"/>
    </source>
</evidence>
<dbReference type="EMBL" id="JBAMIC010000024">
    <property type="protein sequence ID" value="KAK7090183.1"/>
    <property type="molecule type" value="Genomic_DNA"/>
</dbReference>
<dbReference type="Gene3D" id="3.10.100.10">
    <property type="entry name" value="Mannose-Binding Protein A, subunit A"/>
    <property type="match status" value="1"/>
</dbReference>
<dbReference type="CDD" id="cd00037">
    <property type="entry name" value="CLECT"/>
    <property type="match status" value="1"/>
</dbReference>
<comment type="caution">
    <text evidence="2">The sequence shown here is derived from an EMBL/GenBank/DDBJ whole genome shotgun (WGS) entry which is preliminary data.</text>
</comment>
<sequence>MEVCGSFSHNPSTGKCTVNLDSSVTPESNSTWNTFVHSRLNLECLPPFTSYTLDQGSDVCLSFNDVLLKQAEAESLCQTQGGKLVIVDNMDIWNLLKQQLAERVIDNRIWVGAKRQADDEFYWNDGRHFSSDDVMWKPNGVEPGENCVEVKPTGGVLTTILCTYKSAVVCQFYG</sequence>
<dbReference type="InterPro" id="IPR016187">
    <property type="entry name" value="CTDL_fold"/>
</dbReference>
<name>A0AAN9FZR3_9CAEN</name>
<dbReference type="Proteomes" id="UP001374579">
    <property type="component" value="Unassembled WGS sequence"/>
</dbReference>
<reference evidence="2 3" key="1">
    <citation type="submission" date="2024-02" db="EMBL/GenBank/DDBJ databases">
        <title>Chromosome-scale genome assembly of the rough periwinkle Littorina saxatilis.</title>
        <authorList>
            <person name="De Jode A."/>
            <person name="Faria R."/>
            <person name="Formenti G."/>
            <person name="Sims Y."/>
            <person name="Smith T.P."/>
            <person name="Tracey A."/>
            <person name="Wood J.M.D."/>
            <person name="Zagrodzka Z.B."/>
            <person name="Johannesson K."/>
            <person name="Butlin R.K."/>
            <person name="Leder E.H."/>
        </authorList>
    </citation>
    <scope>NUCLEOTIDE SEQUENCE [LARGE SCALE GENOMIC DNA]</scope>
    <source>
        <strain evidence="2">Snail1</strain>
        <tissue evidence="2">Muscle</tissue>
    </source>
</reference>
<keyword evidence="3" id="KW-1185">Reference proteome</keyword>
<feature type="domain" description="C-type lectin" evidence="1">
    <location>
        <begin position="60"/>
        <end position="171"/>
    </location>
</feature>
<dbReference type="PROSITE" id="PS50041">
    <property type="entry name" value="C_TYPE_LECTIN_2"/>
    <property type="match status" value="1"/>
</dbReference>
<protein>
    <recommendedName>
        <fullName evidence="1">C-type lectin domain-containing protein</fullName>
    </recommendedName>
</protein>
<evidence type="ECO:0000313" key="3">
    <source>
        <dbReference type="Proteomes" id="UP001374579"/>
    </source>
</evidence>